<keyword evidence="1" id="KW-1133">Transmembrane helix</keyword>
<sequence>MNFKIIREKQIFQQLNSPNPAEVIDHLHANESLYTVSSNDELCFRTYLLCNGSGHEGTSLLIVAKEPLSLVLEVLFVDIGVFSIASIFSFKYLASKTLECRAEIVSKIKKRHPT</sequence>
<name>A0AAP0X6I7_LIQFO</name>
<evidence type="ECO:0000313" key="3">
    <source>
        <dbReference type="EMBL" id="KAK9291558.1"/>
    </source>
</evidence>
<keyword evidence="1" id="KW-0812">Transmembrane</keyword>
<reference evidence="2 4" key="1">
    <citation type="journal article" date="2024" name="Plant J.">
        <title>Genome sequences and population genomics reveal climatic adaptation and genomic divergence between two closely related sweetgum species.</title>
        <authorList>
            <person name="Xu W.Q."/>
            <person name="Ren C.Q."/>
            <person name="Zhang X.Y."/>
            <person name="Comes H.P."/>
            <person name="Liu X.H."/>
            <person name="Li Y.G."/>
            <person name="Kettle C.J."/>
            <person name="Jalonen R."/>
            <person name="Gaisberger H."/>
            <person name="Ma Y.Z."/>
            <person name="Qiu Y.X."/>
        </authorList>
    </citation>
    <scope>NUCLEOTIDE SEQUENCE [LARGE SCALE GENOMIC DNA]</scope>
    <source>
        <strain evidence="2">Hangzhou</strain>
    </source>
</reference>
<evidence type="ECO:0000313" key="2">
    <source>
        <dbReference type="EMBL" id="KAK9291517.1"/>
    </source>
</evidence>
<comment type="caution">
    <text evidence="2">The sequence shown here is derived from an EMBL/GenBank/DDBJ whole genome shotgun (WGS) entry which is preliminary data.</text>
</comment>
<keyword evidence="1" id="KW-0472">Membrane</keyword>
<dbReference type="Proteomes" id="UP001415857">
    <property type="component" value="Unassembled WGS sequence"/>
</dbReference>
<dbReference type="EMBL" id="JBBPBK010000001">
    <property type="protein sequence ID" value="KAK9291517.1"/>
    <property type="molecule type" value="Genomic_DNA"/>
</dbReference>
<proteinExistence type="predicted"/>
<reference evidence="2" key="2">
    <citation type="submission" date="2024-04" db="EMBL/GenBank/DDBJ databases">
        <authorList>
            <person name="Xu W."/>
            <person name="Ren C."/>
        </authorList>
    </citation>
    <scope>NUCLEOTIDE SEQUENCE</scope>
    <source>
        <strain evidence="2">Hangzhou</strain>
        <tissue evidence="2">Leaves</tissue>
    </source>
</reference>
<feature type="transmembrane region" description="Helical" evidence="1">
    <location>
        <begin position="70"/>
        <end position="94"/>
    </location>
</feature>
<evidence type="ECO:0000313" key="4">
    <source>
        <dbReference type="Proteomes" id="UP001415857"/>
    </source>
</evidence>
<gene>
    <name evidence="2" type="ORF">L1049_019465</name>
    <name evidence="3" type="ORF">L1049_019506</name>
</gene>
<protein>
    <submittedName>
        <fullName evidence="2">Uncharacterized protein</fullName>
    </submittedName>
</protein>
<evidence type="ECO:0000256" key="1">
    <source>
        <dbReference type="SAM" id="Phobius"/>
    </source>
</evidence>
<accession>A0AAP0X6I7</accession>
<organism evidence="2 4">
    <name type="scientific">Liquidambar formosana</name>
    <name type="common">Formosan gum</name>
    <dbReference type="NCBI Taxonomy" id="63359"/>
    <lineage>
        <taxon>Eukaryota</taxon>
        <taxon>Viridiplantae</taxon>
        <taxon>Streptophyta</taxon>
        <taxon>Embryophyta</taxon>
        <taxon>Tracheophyta</taxon>
        <taxon>Spermatophyta</taxon>
        <taxon>Magnoliopsida</taxon>
        <taxon>eudicotyledons</taxon>
        <taxon>Gunneridae</taxon>
        <taxon>Pentapetalae</taxon>
        <taxon>Saxifragales</taxon>
        <taxon>Altingiaceae</taxon>
        <taxon>Liquidambar</taxon>
    </lineage>
</organism>
<dbReference type="AlphaFoldDB" id="A0AAP0X6I7"/>
<dbReference type="EMBL" id="JBBPBK010000001">
    <property type="protein sequence ID" value="KAK9291558.1"/>
    <property type="molecule type" value="Genomic_DNA"/>
</dbReference>
<keyword evidence="4" id="KW-1185">Reference proteome</keyword>